<name>A0A8E0S2R2_9TREM</name>
<protein>
    <submittedName>
        <fullName evidence="7">Chromodomain-helicase-DNA-binding protein Mi-2</fullName>
    </submittedName>
</protein>
<dbReference type="AlphaFoldDB" id="A0A8E0S2R2"/>
<proteinExistence type="predicted"/>
<dbReference type="GO" id="GO:0005634">
    <property type="term" value="C:nucleus"/>
    <property type="evidence" value="ECO:0007669"/>
    <property type="project" value="UniProtKB-SubCell"/>
</dbReference>
<evidence type="ECO:0000256" key="4">
    <source>
        <dbReference type="ARBA" id="ARBA00023242"/>
    </source>
</evidence>
<dbReference type="CDD" id="cd17919">
    <property type="entry name" value="DEXHc_Snf"/>
    <property type="match status" value="1"/>
</dbReference>
<evidence type="ECO:0000259" key="6">
    <source>
        <dbReference type="PROSITE" id="PS51192"/>
    </source>
</evidence>
<comment type="caution">
    <text evidence="7">The sequence shown here is derived from an EMBL/GenBank/DDBJ whole genome shotgun (WGS) entry which is preliminary data.</text>
</comment>
<dbReference type="SUPFAM" id="SSF54160">
    <property type="entry name" value="Chromo domain-like"/>
    <property type="match status" value="1"/>
</dbReference>
<evidence type="ECO:0000256" key="1">
    <source>
        <dbReference type="ARBA" id="ARBA00004123"/>
    </source>
</evidence>
<feature type="domain" description="Helicase ATP-binding" evidence="6">
    <location>
        <begin position="535"/>
        <end position="614"/>
    </location>
</feature>
<dbReference type="Gene3D" id="2.40.50.40">
    <property type="match status" value="1"/>
</dbReference>
<dbReference type="InterPro" id="IPR038718">
    <property type="entry name" value="SNF2-like_sf"/>
</dbReference>
<keyword evidence="3" id="KW-0067">ATP-binding</keyword>
<dbReference type="GO" id="GO:0005524">
    <property type="term" value="F:ATP binding"/>
    <property type="evidence" value="ECO:0007669"/>
    <property type="project" value="UniProtKB-KW"/>
</dbReference>
<dbReference type="InterPro" id="IPR014001">
    <property type="entry name" value="Helicase_ATP-bd"/>
</dbReference>
<dbReference type="PROSITE" id="PS51192">
    <property type="entry name" value="HELICASE_ATP_BIND_1"/>
    <property type="match status" value="1"/>
</dbReference>
<dbReference type="SUPFAM" id="SSF52540">
    <property type="entry name" value="P-loop containing nucleoside triphosphate hydrolases"/>
    <property type="match status" value="1"/>
</dbReference>
<evidence type="ECO:0000313" key="8">
    <source>
        <dbReference type="Proteomes" id="UP000728185"/>
    </source>
</evidence>
<dbReference type="Gene3D" id="3.40.50.10810">
    <property type="entry name" value="Tandem AAA-ATPase domain"/>
    <property type="match status" value="1"/>
</dbReference>
<dbReference type="GO" id="GO:0016887">
    <property type="term" value="F:ATP hydrolysis activity"/>
    <property type="evidence" value="ECO:0007669"/>
    <property type="project" value="TreeGrafter"/>
</dbReference>
<keyword evidence="4" id="KW-0539">Nucleus</keyword>
<organism evidence="7 8">
    <name type="scientific">Fasciolopsis buskii</name>
    <dbReference type="NCBI Taxonomy" id="27845"/>
    <lineage>
        <taxon>Eukaryota</taxon>
        <taxon>Metazoa</taxon>
        <taxon>Spiralia</taxon>
        <taxon>Lophotrochozoa</taxon>
        <taxon>Platyhelminthes</taxon>
        <taxon>Trematoda</taxon>
        <taxon>Digenea</taxon>
        <taxon>Plagiorchiida</taxon>
        <taxon>Echinostomata</taxon>
        <taxon>Echinostomatoidea</taxon>
        <taxon>Fasciolidae</taxon>
        <taxon>Fasciolopsis</taxon>
    </lineage>
</organism>
<dbReference type="Proteomes" id="UP000728185">
    <property type="component" value="Unassembled WGS sequence"/>
</dbReference>
<feature type="region of interest" description="Disordered" evidence="5">
    <location>
        <begin position="1"/>
        <end position="62"/>
    </location>
</feature>
<dbReference type="GO" id="GO:0000785">
    <property type="term" value="C:chromatin"/>
    <property type="evidence" value="ECO:0007669"/>
    <property type="project" value="TreeGrafter"/>
</dbReference>
<dbReference type="EMBL" id="LUCM01000972">
    <property type="protein sequence ID" value="KAA0199697.1"/>
    <property type="molecule type" value="Genomic_DNA"/>
</dbReference>
<dbReference type="InterPro" id="IPR016197">
    <property type="entry name" value="Chromo-like_dom_sf"/>
</dbReference>
<reference evidence="7" key="1">
    <citation type="submission" date="2019-05" db="EMBL/GenBank/DDBJ databases">
        <title>Annotation for the trematode Fasciolopsis buski.</title>
        <authorList>
            <person name="Choi Y.-J."/>
        </authorList>
    </citation>
    <scope>NUCLEOTIDE SEQUENCE</scope>
    <source>
        <strain evidence="7">HT</strain>
        <tissue evidence="7">Whole worm</tissue>
    </source>
</reference>
<evidence type="ECO:0000256" key="5">
    <source>
        <dbReference type="SAM" id="MobiDB-lite"/>
    </source>
</evidence>
<comment type="subcellular location">
    <subcellularLocation>
        <location evidence="1">Nucleus</location>
    </subcellularLocation>
</comment>
<feature type="compositionally biased region" description="Polar residues" evidence="5">
    <location>
        <begin position="51"/>
        <end position="62"/>
    </location>
</feature>
<dbReference type="GO" id="GO:0140658">
    <property type="term" value="F:ATP-dependent chromatin remodeler activity"/>
    <property type="evidence" value="ECO:0007669"/>
    <property type="project" value="TreeGrafter"/>
</dbReference>
<keyword evidence="8" id="KW-1185">Reference proteome</keyword>
<sequence>MDTSLQLQFHTDEVNEDPPPQVDRLDDAKEPVGSITANGFGSTVADESKTQENPVATSTENSRLVEVANTATVDSSVSSSESVTSEKDNVGMDPSLLLASSLCNLIQSTMEFAADDERLISGRVHEPSVIGVTSNSMDLPPTSTVQPVNLAGERRRSLRPRRAVKQMDTFENEEELDRLLSDKCTLKAYGPTQHWNTGDYITKNWVAVEKILSHRPLKPKKITKLLNEAIKSYPECQRELVGCEYFVKFHEQSYWHCAWVPGALLLALHPSMVRNYMKNLKTKLEVVSTSDMSPSSRLHRDRVHEGATRSENVSEALTVYYIISLSISLCFHSWTCKTPSGAGSRRRYLLLWGVEGYSLVPERIIAVTEPFSPLDSDGDILQPTGWPNGESLLYRHVFVKWLHLPATHYTWEIIEADLDVFEQVTRCPEVARWKSIKPPEEPEGKLLPLQIRRHLIHLTDLYCRRIATMLCDAYGAGKILSKQLLPCRDPKKVWNAFFVTFLFQTCWANGQPSYLSPVSKCVLHPYQVDGVRWLWHAYHNKTNAILADEMGLGKTVQVITLLYLLWRERKDYGPFIIIAPLSTLLNWQREFQIWAPEFHVIVYTGEKSSRTIMQ</sequence>
<gene>
    <name evidence="7" type="ORF">FBUS_08794</name>
</gene>
<dbReference type="OrthoDB" id="6286179at2759"/>
<evidence type="ECO:0000256" key="3">
    <source>
        <dbReference type="ARBA" id="ARBA00022840"/>
    </source>
</evidence>
<dbReference type="PANTHER" id="PTHR45623">
    <property type="entry name" value="CHROMODOMAIN-HELICASE-DNA-BINDING PROTEIN 3-RELATED-RELATED"/>
    <property type="match status" value="1"/>
</dbReference>
<dbReference type="Pfam" id="PF00176">
    <property type="entry name" value="SNF2-rel_dom"/>
    <property type="match status" value="1"/>
</dbReference>
<dbReference type="GO" id="GO:0003677">
    <property type="term" value="F:DNA binding"/>
    <property type="evidence" value="ECO:0007669"/>
    <property type="project" value="TreeGrafter"/>
</dbReference>
<dbReference type="InterPro" id="IPR027417">
    <property type="entry name" value="P-loop_NTPase"/>
</dbReference>
<dbReference type="InterPro" id="IPR000330">
    <property type="entry name" value="SNF2_N"/>
</dbReference>
<keyword evidence="2" id="KW-0547">Nucleotide-binding</keyword>
<evidence type="ECO:0000256" key="2">
    <source>
        <dbReference type="ARBA" id="ARBA00022741"/>
    </source>
</evidence>
<evidence type="ECO:0000313" key="7">
    <source>
        <dbReference type="EMBL" id="KAA0199697.1"/>
    </source>
</evidence>
<accession>A0A8E0S2R2</accession>
<dbReference type="GO" id="GO:0042393">
    <property type="term" value="F:histone binding"/>
    <property type="evidence" value="ECO:0007669"/>
    <property type="project" value="TreeGrafter"/>
</dbReference>
<dbReference type="GO" id="GO:0003682">
    <property type="term" value="F:chromatin binding"/>
    <property type="evidence" value="ECO:0007669"/>
    <property type="project" value="TreeGrafter"/>
</dbReference>